<name>A0A1Q9JGU0_9FIRM</name>
<feature type="binding site" evidence="1">
    <location>
        <position position="96"/>
    </location>
    <ligand>
        <name>L-histidine</name>
        <dbReference type="ChEBI" id="CHEBI:57595"/>
    </ligand>
</feature>
<feature type="binding site" evidence="1">
    <location>
        <begin position="256"/>
        <end position="257"/>
    </location>
    <ligand>
        <name>L-histidine</name>
        <dbReference type="ChEBI" id="CHEBI:57595"/>
    </ligand>
</feature>
<dbReference type="InterPro" id="IPR004516">
    <property type="entry name" value="HisRS/HisZ"/>
</dbReference>
<keyword evidence="4" id="KW-1185">Reference proteome</keyword>
<dbReference type="PIRSF" id="PIRSF001549">
    <property type="entry name" value="His-tRNA_synth"/>
    <property type="match status" value="1"/>
</dbReference>
<organism evidence="3 4">
    <name type="scientific">Hornefia porci</name>
    <dbReference type="NCBI Taxonomy" id="2652292"/>
    <lineage>
        <taxon>Bacteria</taxon>
        <taxon>Bacillati</taxon>
        <taxon>Bacillota</taxon>
        <taxon>Clostridia</taxon>
        <taxon>Peptostreptococcales</taxon>
        <taxon>Anaerovoracaceae</taxon>
        <taxon>Hornefia</taxon>
    </lineage>
</organism>
<dbReference type="Pfam" id="PF13393">
    <property type="entry name" value="tRNA-synt_His"/>
    <property type="match status" value="1"/>
</dbReference>
<feature type="binding site" evidence="1">
    <location>
        <position position="113"/>
    </location>
    <ligand>
        <name>L-histidine</name>
        <dbReference type="ChEBI" id="CHEBI:57595"/>
    </ligand>
</feature>
<gene>
    <name evidence="3" type="ORF">BHK98_04855</name>
</gene>
<dbReference type="GO" id="GO:0140096">
    <property type="term" value="F:catalytic activity, acting on a protein"/>
    <property type="evidence" value="ECO:0007669"/>
    <property type="project" value="UniProtKB-ARBA"/>
</dbReference>
<dbReference type="InterPro" id="IPR041715">
    <property type="entry name" value="HisRS-like_core"/>
</dbReference>
<sequence>MRIDRNRMTTEEKTQLELHSLYQKYGYSRYKMGKFEEYDLYLRNKDFIGTENIIAFSDLNGRLMALKPDLTLSIVKNYRYRPGFVQKVYYSENIYRASQSSRRYREIAQTGLECLGDVGLYDTFEVTMLALRSLASIHSDYVLEISHMGVVADLLRDVEEDVQDRIVECIGEKNIHELRRTAEENGIAEETIQALEMLVSTYGDHKRVIRKMRELPLTERGREALDQLSDVVSLLASYKMASRVNIDFSIVNDLTYYSGILFKGFVEGVPKAVLSGGRYDRLMSRMGKKGGALGFAVYLDDLDRMEGSDREYDVDIVFRYTLEDDLGAMYKAVRQMIQEGSTVLVEKEIPEKLRYRKLIRLDGSEVVTVEEND</sequence>
<feature type="binding site" evidence="1">
    <location>
        <begin position="69"/>
        <end position="71"/>
    </location>
    <ligand>
        <name>L-histidine</name>
        <dbReference type="ChEBI" id="CHEBI:57595"/>
    </ligand>
</feature>
<dbReference type="Gene3D" id="3.30.930.10">
    <property type="entry name" value="Bira Bifunctional Protein, Domain 2"/>
    <property type="match status" value="1"/>
</dbReference>
<dbReference type="EMBL" id="MJIE01000001">
    <property type="protein sequence ID" value="OLR55450.1"/>
    <property type="molecule type" value="Genomic_DNA"/>
</dbReference>
<feature type="domain" description="Class II Histidinyl-tRNA synthetase (HisRS)-like catalytic core" evidence="2">
    <location>
        <begin position="8"/>
        <end position="302"/>
    </location>
</feature>
<evidence type="ECO:0000256" key="1">
    <source>
        <dbReference type="PIRSR" id="PIRSR001549-1"/>
    </source>
</evidence>
<dbReference type="AlphaFoldDB" id="A0A1Q9JGU0"/>
<protein>
    <recommendedName>
        <fullName evidence="2">Class II Histidinyl-tRNA synthetase (HisRS)-like catalytic core domain-containing protein</fullName>
    </recommendedName>
</protein>
<evidence type="ECO:0000313" key="3">
    <source>
        <dbReference type="EMBL" id="OLR55450.1"/>
    </source>
</evidence>
<dbReference type="RefSeq" id="WP_075712445.1">
    <property type="nucleotide sequence ID" value="NZ_MJIE01000001.1"/>
</dbReference>
<dbReference type="GO" id="GO:0006427">
    <property type="term" value="P:histidyl-tRNA aminoacylation"/>
    <property type="evidence" value="ECO:0007669"/>
    <property type="project" value="TreeGrafter"/>
</dbReference>
<evidence type="ECO:0000259" key="2">
    <source>
        <dbReference type="Pfam" id="PF13393"/>
    </source>
</evidence>
<dbReference type="SUPFAM" id="SSF55681">
    <property type="entry name" value="Class II aaRS and biotin synthetases"/>
    <property type="match status" value="1"/>
</dbReference>
<dbReference type="GO" id="GO:0005737">
    <property type="term" value="C:cytoplasm"/>
    <property type="evidence" value="ECO:0007669"/>
    <property type="project" value="InterPro"/>
</dbReference>
<accession>A0A1Q9JGU0</accession>
<dbReference type="PANTHER" id="PTHR43707">
    <property type="entry name" value="HISTIDYL-TRNA SYNTHETASE"/>
    <property type="match status" value="1"/>
</dbReference>
<dbReference type="GO" id="GO:0016740">
    <property type="term" value="F:transferase activity"/>
    <property type="evidence" value="ECO:0007669"/>
    <property type="project" value="UniProtKB-ARBA"/>
</dbReference>
<dbReference type="GO" id="GO:0004821">
    <property type="term" value="F:histidine-tRNA ligase activity"/>
    <property type="evidence" value="ECO:0007669"/>
    <property type="project" value="TreeGrafter"/>
</dbReference>
<feature type="binding site" evidence="1">
    <location>
        <position position="109"/>
    </location>
    <ligand>
        <name>L-histidine</name>
        <dbReference type="ChEBI" id="CHEBI:57595"/>
    </ligand>
</feature>
<dbReference type="PANTHER" id="PTHR43707:SF1">
    <property type="entry name" value="HISTIDINE--TRNA LIGASE, MITOCHONDRIAL-RELATED"/>
    <property type="match status" value="1"/>
</dbReference>
<dbReference type="STRING" id="1261640.BHK98_04855"/>
<dbReference type="Proteomes" id="UP000187404">
    <property type="component" value="Unassembled WGS sequence"/>
</dbReference>
<dbReference type="OrthoDB" id="9800814at2"/>
<proteinExistence type="predicted"/>
<evidence type="ECO:0000313" key="4">
    <source>
        <dbReference type="Proteomes" id="UP000187404"/>
    </source>
</evidence>
<dbReference type="InterPro" id="IPR045864">
    <property type="entry name" value="aa-tRNA-synth_II/BPL/LPL"/>
</dbReference>
<reference evidence="3 4" key="1">
    <citation type="journal article" date="2016" name="Appl. Environ. Microbiol.">
        <title>Function and Phylogeny of Bacterial Butyryl Coenzyme A:Acetate Transferases and Their Diversity in the Proximal Colon of Swine.</title>
        <authorList>
            <person name="Trachsel J."/>
            <person name="Bayles D.O."/>
            <person name="Looft T."/>
            <person name="Levine U.Y."/>
            <person name="Allen H.K."/>
        </authorList>
    </citation>
    <scope>NUCLEOTIDE SEQUENCE [LARGE SCALE GENOMIC DNA]</scope>
    <source>
        <strain evidence="3 4">68-3-10</strain>
    </source>
</reference>
<comment type="caution">
    <text evidence="3">The sequence shown here is derived from an EMBL/GenBank/DDBJ whole genome shotgun (WGS) entry which is preliminary data.</text>
</comment>